<name>A0A5P9QAG3_9MICO</name>
<evidence type="ECO:0008006" key="5">
    <source>
        <dbReference type="Google" id="ProtNLM"/>
    </source>
</evidence>
<proteinExistence type="predicted"/>
<evidence type="ECO:0000256" key="2">
    <source>
        <dbReference type="SAM" id="SignalP"/>
    </source>
</evidence>
<feature type="region of interest" description="Disordered" evidence="1">
    <location>
        <begin position="55"/>
        <end position="90"/>
    </location>
</feature>
<evidence type="ECO:0000256" key="1">
    <source>
        <dbReference type="SAM" id="MobiDB-lite"/>
    </source>
</evidence>
<dbReference type="KEGG" id="lxl:KDY119_01933"/>
<dbReference type="AlphaFoldDB" id="A0A5P9QAG3"/>
<organism evidence="3 4">
    <name type="scientific">Luteimicrobium xylanilyticum</name>
    <dbReference type="NCBI Taxonomy" id="1133546"/>
    <lineage>
        <taxon>Bacteria</taxon>
        <taxon>Bacillati</taxon>
        <taxon>Actinomycetota</taxon>
        <taxon>Actinomycetes</taxon>
        <taxon>Micrococcales</taxon>
        <taxon>Luteimicrobium</taxon>
    </lineage>
</organism>
<gene>
    <name evidence="3" type="ORF">KDY119_01933</name>
</gene>
<protein>
    <recommendedName>
        <fullName evidence="5">Lipoprotein</fullName>
    </recommendedName>
</protein>
<dbReference type="PROSITE" id="PS51257">
    <property type="entry name" value="PROKAR_LIPOPROTEIN"/>
    <property type="match status" value="1"/>
</dbReference>
<reference evidence="3 4" key="1">
    <citation type="submission" date="2019-10" db="EMBL/GenBank/DDBJ databases">
        <title>Genome sequence of Luteimicrobium xylanilyticum HY-24.</title>
        <authorList>
            <person name="Kim D.Y."/>
            <person name="Park H.-Y."/>
        </authorList>
    </citation>
    <scope>NUCLEOTIDE SEQUENCE [LARGE SCALE GENOMIC DNA]</scope>
    <source>
        <strain evidence="3 4">HY-24</strain>
    </source>
</reference>
<keyword evidence="2" id="KW-0732">Signal</keyword>
<accession>A0A5P9QAG3</accession>
<dbReference type="EMBL" id="CP045529">
    <property type="protein sequence ID" value="QFU98417.1"/>
    <property type="molecule type" value="Genomic_DNA"/>
</dbReference>
<keyword evidence="4" id="KW-1185">Reference proteome</keyword>
<feature type="compositionally biased region" description="Low complexity" evidence="1">
    <location>
        <begin position="55"/>
        <end position="78"/>
    </location>
</feature>
<dbReference type="Proteomes" id="UP000326702">
    <property type="component" value="Chromosome"/>
</dbReference>
<feature type="signal peptide" evidence="2">
    <location>
        <begin position="1"/>
        <end position="29"/>
    </location>
</feature>
<dbReference type="OrthoDB" id="4822697at2"/>
<feature type="chain" id="PRO_5025011668" description="Lipoprotein" evidence="2">
    <location>
        <begin position="30"/>
        <end position="269"/>
    </location>
</feature>
<sequence>MRRTTIASPRAPRSLVALAAVVVMTAACAACSATEYSGGPAVTTASGTVPVVGVSPSARTSVTTSPAAAARPTSSSTPGDVAPTTKIPAGTVTDRTAARASGSGRAAVTYVRKGDFAAVVTLDCGRCSGATTVTGPGRGSPWGESSEPLSGSFLMDPLKDTSDRQTVWIEATGPWTVRISSWNTLEPRTGKQSGTGPAVIWLADKATRSTFTWKPAGEDDHLVARYFQAGKDRPYLFGDDHAFTEKLKITTPGVLSVQTNGRWTVAPGE</sequence>
<dbReference type="RefSeq" id="WP_036950045.1">
    <property type="nucleotide sequence ID" value="NZ_BAABIH010000002.1"/>
</dbReference>
<evidence type="ECO:0000313" key="3">
    <source>
        <dbReference type="EMBL" id="QFU98417.1"/>
    </source>
</evidence>
<evidence type="ECO:0000313" key="4">
    <source>
        <dbReference type="Proteomes" id="UP000326702"/>
    </source>
</evidence>